<dbReference type="OrthoDB" id="66370at2759"/>
<dbReference type="SUPFAM" id="SSF51197">
    <property type="entry name" value="Clavaminate synthase-like"/>
    <property type="match status" value="1"/>
</dbReference>
<reference evidence="3 4" key="1">
    <citation type="submission" date="2012-04" db="EMBL/GenBank/DDBJ databases">
        <title>The Genome Sequence of Saprolegnia declina VS20.</title>
        <authorList>
            <consortium name="The Broad Institute Genome Sequencing Platform"/>
            <person name="Russ C."/>
            <person name="Nusbaum C."/>
            <person name="Tyler B."/>
            <person name="van West P."/>
            <person name="Dieguez-Uribeondo J."/>
            <person name="de Bruijn I."/>
            <person name="Tripathy S."/>
            <person name="Jiang R."/>
            <person name="Young S.K."/>
            <person name="Zeng Q."/>
            <person name="Gargeya S."/>
            <person name="Fitzgerald M."/>
            <person name="Haas B."/>
            <person name="Abouelleil A."/>
            <person name="Alvarado L."/>
            <person name="Arachchi H.M."/>
            <person name="Berlin A."/>
            <person name="Chapman S.B."/>
            <person name="Goldberg J."/>
            <person name="Griggs A."/>
            <person name="Gujja S."/>
            <person name="Hansen M."/>
            <person name="Howarth C."/>
            <person name="Imamovic A."/>
            <person name="Larimer J."/>
            <person name="McCowen C."/>
            <person name="Montmayeur A."/>
            <person name="Murphy C."/>
            <person name="Neiman D."/>
            <person name="Pearson M."/>
            <person name="Priest M."/>
            <person name="Roberts A."/>
            <person name="Saif S."/>
            <person name="Shea T."/>
            <person name="Sisk P."/>
            <person name="Sykes S."/>
            <person name="Wortman J."/>
            <person name="Nusbaum C."/>
            <person name="Birren B."/>
        </authorList>
    </citation>
    <scope>NUCLEOTIDE SEQUENCE [LARGE SCALE GENOMIC DNA]</scope>
    <source>
        <strain evidence="3 4">VS20</strain>
    </source>
</reference>
<dbReference type="Gene3D" id="3.60.130.10">
    <property type="entry name" value="Clavaminate synthase-like"/>
    <property type="match status" value="1"/>
</dbReference>
<protein>
    <recommendedName>
        <fullName evidence="2">TauD/TfdA-like domain-containing protein</fullName>
    </recommendedName>
</protein>
<dbReference type="VEuPathDB" id="FungiDB:SDRG_16241"/>
<dbReference type="InterPro" id="IPR042098">
    <property type="entry name" value="TauD-like_sf"/>
</dbReference>
<dbReference type="GO" id="GO:0016491">
    <property type="term" value="F:oxidoreductase activity"/>
    <property type="evidence" value="ECO:0007669"/>
    <property type="project" value="UniProtKB-KW"/>
</dbReference>
<evidence type="ECO:0000313" key="4">
    <source>
        <dbReference type="Proteomes" id="UP000030762"/>
    </source>
</evidence>
<keyword evidence="1" id="KW-0560">Oxidoreductase</keyword>
<dbReference type="PANTHER" id="PTHR37285:SF5">
    <property type="entry name" value="SPORE WALL MATURATION PROTEIN DIT1"/>
    <property type="match status" value="1"/>
</dbReference>
<dbReference type="AlphaFoldDB" id="T0R1M9"/>
<dbReference type="GeneID" id="19956968"/>
<dbReference type="EMBL" id="JH767251">
    <property type="protein sequence ID" value="EQC25908.1"/>
    <property type="molecule type" value="Genomic_DNA"/>
</dbReference>
<dbReference type="eggNOG" id="ENOG502RNZ1">
    <property type="taxonomic scope" value="Eukaryota"/>
</dbReference>
<evidence type="ECO:0000313" key="3">
    <source>
        <dbReference type="EMBL" id="EQC25908.1"/>
    </source>
</evidence>
<proteinExistence type="predicted"/>
<dbReference type="Pfam" id="PF02668">
    <property type="entry name" value="TauD"/>
    <property type="match status" value="1"/>
</dbReference>
<dbReference type="PANTHER" id="PTHR37285">
    <property type="entry name" value="SPORE WALL MATURATION PROTEIN DIT1"/>
    <property type="match status" value="1"/>
</dbReference>
<dbReference type="Proteomes" id="UP000030762">
    <property type="component" value="Unassembled WGS sequence"/>
</dbReference>
<keyword evidence="4" id="KW-1185">Reference proteome</keyword>
<name>T0R1M9_SAPDV</name>
<sequence length="646" mass="73101">MVTLHKRFTYMLQYCNKVTTNLRTMYYSSRSSRYTSYKPTTPSIDVTQDMIVQRVLKSLAPLLHQLPTDRFDADGRAKVEAIVRRAIDAKQPVTFVIPAFPFKSPNTTEKTLGVLPDRGEELAMHRLETLCQKIERLYPIGVQMVIFSDGRIFNDIIGVSTDAMDAYMAELEAMAVAAQHTHIKFDRLEHYTTSEDPNQELLERYNCDKIDMKQLLKDDAGVLATYRGFRRFLTKDLAHKWVGMSNSAIDKAAGVAAKLMIQRNMAFSTLVDDCYPDAIRLSIHAYDNAGPKYGVALIPQLQSSNGSIPTTPWHCVMVTDENGREFSAKHEDIDLERYELQHKFGRAWCYTAKDTAKVELAPEWATLNISVAPWRQGVTLTSQNNALSVMAVPRHLLRSLATKYSVVLLRGFRNDEDLDAVASHIGEILMWPTGSTLELKQDGASGLASRSHEPMAFHYDGMFKRIPDSDILGDVPLYQFFQCLAPYPERDSPFGRTMFVDTRRLLAALPSEDVARLRTLQMTATTAANVMYGSATLTHFMDLVCQHPVNGQEVLRFHEPWDADKTNLQPTQITIRSKNEAATDAEHAAEQAWVFETLVPLLYSDDFKYAHEWQAGDFVLSDNIAQLHSRTPVPKAGREIRRIHLN</sequence>
<dbReference type="RefSeq" id="XP_008620663.1">
    <property type="nucleotide sequence ID" value="XM_008622441.1"/>
</dbReference>
<dbReference type="STRING" id="1156394.T0R1M9"/>
<dbReference type="Pfam" id="PF05141">
    <property type="entry name" value="DIT1_PvcA"/>
    <property type="match status" value="1"/>
</dbReference>
<gene>
    <name evidence="3" type="ORF">SDRG_16241</name>
</gene>
<dbReference type="InterPro" id="IPR007817">
    <property type="entry name" value="Isocyanide_synthase_DIT1"/>
</dbReference>
<organism evidence="3 4">
    <name type="scientific">Saprolegnia diclina (strain VS20)</name>
    <dbReference type="NCBI Taxonomy" id="1156394"/>
    <lineage>
        <taxon>Eukaryota</taxon>
        <taxon>Sar</taxon>
        <taxon>Stramenopiles</taxon>
        <taxon>Oomycota</taxon>
        <taxon>Saprolegniomycetes</taxon>
        <taxon>Saprolegniales</taxon>
        <taxon>Saprolegniaceae</taxon>
        <taxon>Saprolegnia</taxon>
    </lineage>
</organism>
<accession>T0R1M9</accession>
<dbReference type="OMA" id="WAYGETL"/>
<dbReference type="InterPro" id="IPR003819">
    <property type="entry name" value="TauD/TfdA-like"/>
</dbReference>
<evidence type="ECO:0000259" key="2">
    <source>
        <dbReference type="Pfam" id="PF02668"/>
    </source>
</evidence>
<dbReference type="InParanoid" id="T0R1M9"/>
<evidence type="ECO:0000256" key="1">
    <source>
        <dbReference type="ARBA" id="ARBA00023002"/>
    </source>
</evidence>
<feature type="domain" description="TauD/TfdA-like" evidence="2">
    <location>
        <begin position="394"/>
        <end position="643"/>
    </location>
</feature>